<keyword evidence="2" id="KW-1185">Reference proteome</keyword>
<comment type="caution">
    <text evidence="1">The sequence shown here is derived from an EMBL/GenBank/DDBJ whole genome shotgun (WGS) entry which is preliminary data.</text>
</comment>
<evidence type="ECO:0000313" key="1">
    <source>
        <dbReference type="EMBL" id="GAY49562.1"/>
    </source>
</evidence>
<accession>A0A2H5PB15</accession>
<proteinExistence type="predicted"/>
<dbReference type="Proteomes" id="UP000236630">
    <property type="component" value="Unassembled WGS sequence"/>
</dbReference>
<sequence>MKKRRKKMRKGKGTG</sequence>
<organism evidence="1 2">
    <name type="scientific">Citrus unshiu</name>
    <name type="common">Satsuma mandarin</name>
    <name type="synonym">Citrus nobilis var. unshiu</name>
    <dbReference type="NCBI Taxonomy" id="55188"/>
    <lineage>
        <taxon>Eukaryota</taxon>
        <taxon>Viridiplantae</taxon>
        <taxon>Streptophyta</taxon>
        <taxon>Embryophyta</taxon>
        <taxon>Tracheophyta</taxon>
        <taxon>Spermatophyta</taxon>
        <taxon>Magnoliopsida</taxon>
        <taxon>eudicotyledons</taxon>
        <taxon>Gunneridae</taxon>
        <taxon>Pentapetalae</taxon>
        <taxon>rosids</taxon>
        <taxon>malvids</taxon>
        <taxon>Sapindales</taxon>
        <taxon>Rutaceae</taxon>
        <taxon>Aurantioideae</taxon>
        <taxon>Citrus</taxon>
    </lineage>
</organism>
<evidence type="ECO:0000313" key="2">
    <source>
        <dbReference type="Proteomes" id="UP000236630"/>
    </source>
</evidence>
<protein>
    <submittedName>
        <fullName evidence="1">Uncharacterized protein</fullName>
    </submittedName>
</protein>
<reference evidence="1 2" key="1">
    <citation type="journal article" date="2017" name="Front. Genet.">
        <title>Draft sequencing of the heterozygous diploid genome of Satsuma (Citrus unshiu Marc.) using a hybrid assembly approach.</title>
        <authorList>
            <person name="Shimizu T."/>
            <person name="Tanizawa Y."/>
            <person name="Mochizuki T."/>
            <person name="Nagasaki H."/>
            <person name="Yoshioka T."/>
            <person name="Toyoda A."/>
            <person name="Fujiyama A."/>
            <person name="Kaminuma E."/>
            <person name="Nakamura Y."/>
        </authorList>
    </citation>
    <scope>NUCLEOTIDE SEQUENCE [LARGE SCALE GENOMIC DNA]</scope>
    <source>
        <strain evidence="2">cv. Miyagawa wase</strain>
    </source>
</reference>
<dbReference type="EMBL" id="BDQV01000054">
    <property type="protein sequence ID" value="GAY49562.1"/>
    <property type="molecule type" value="Genomic_DNA"/>
</dbReference>
<name>A0A2H5PB15_CITUN</name>
<gene>
    <name evidence="1" type="ORF">CUMW_120060</name>
</gene>